<evidence type="ECO:0000256" key="3">
    <source>
        <dbReference type="ARBA" id="ARBA00022692"/>
    </source>
</evidence>
<feature type="transmembrane region" description="Helical" evidence="6">
    <location>
        <begin position="120"/>
        <end position="139"/>
    </location>
</feature>
<feature type="transmembrane region" description="Helical" evidence="6">
    <location>
        <begin position="160"/>
        <end position="182"/>
    </location>
</feature>
<feature type="transmembrane region" description="Helical" evidence="6">
    <location>
        <begin position="94"/>
        <end position="114"/>
    </location>
</feature>
<comment type="caution">
    <text evidence="7">The sequence shown here is derived from an EMBL/GenBank/DDBJ whole genome shotgun (WGS) entry which is preliminary data.</text>
</comment>
<evidence type="ECO:0000256" key="2">
    <source>
        <dbReference type="ARBA" id="ARBA00007524"/>
    </source>
</evidence>
<feature type="transmembrane region" description="Helical" evidence="6">
    <location>
        <begin position="188"/>
        <end position="205"/>
    </location>
</feature>
<dbReference type="InterPro" id="IPR004307">
    <property type="entry name" value="TspO_MBR"/>
</dbReference>
<comment type="similarity">
    <text evidence="2">Belongs to the TspO/BZRP family.</text>
</comment>
<feature type="transmembrane region" description="Helical" evidence="6">
    <location>
        <begin position="234"/>
        <end position="255"/>
    </location>
</feature>
<dbReference type="EMBL" id="PHUJ01000003">
    <property type="protein sequence ID" value="PKB32169.1"/>
    <property type="molecule type" value="Genomic_DNA"/>
</dbReference>
<keyword evidence="4 6" id="KW-1133">Transmembrane helix</keyword>
<evidence type="ECO:0000256" key="6">
    <source>
        <dbReference type="SAM" id="Phobius"/>
    </source>
</evidence>
<dbReference type="AlphaFoldDB" id="A0AA44ZQV1"/>
<feature type="transmembrane region" description="Helical" evidence="6">
    <location>
        <begin position="20"/>
        <end position="39"/>
    </location>
</feature>
<keyword evidence="5 6" id="KW-0472">Membrane</keyword>
<dbReference type="GO" id="GO:0016020">
    <property type="term" value="C:membrane"/>
    <property type="evidence" value="ECO:0007669"/>
    <property type="project" value="UniProtKB-SubCell"/>
</dbReference>
<gene>
    <name evidence="7" type="ORF">ATL51_3889</name>
</gene>
<evidence type="ECO:0000256" key="4">
    <source>
        <dbReference type="ARBA" id="ARBA00022989"/>
    </source>
</evidence>
<accession>A0AA44ZQV1</accession>
<dbReference type="PANTHER" id="PTHR33802">
    <property type="entry name" value="SI:CH211-161H7.5-RELATED"/>
    <property type="match status" value="1"/>
</dbReference>
<dbReference type="InterPro" id="IPR038330">
    <property type="entry name" value="TspO/MBR-related_sf"/>
</dbReference>
<keyword evidence="3 6" id="KW-0812">Transmembrane</keyword>
<dbReference type="Proteomes" id="UP000232453">
    <property type="component" value="Unassembled WGS sequence"/>
</dbReference>
<protein>
    <submittedName>
        <fullName evidence="7">TspO/MBR related protein</fullName>
    </submittedName>
</protein>
<dbReference type="PANTHER" id="PTHR33802:SF1">
    <property type="entry name" value="XK-RELATED PROTEIN"/>
    <property type="match status" value="1"/>
</dbReference>
<evidence type="ECO:0000313" key="7">
    <source>
        <dbReference type="EMBL" id="PKB32169.1"/>
    </source>
</evidence>
<proteinExistence type="inferred from homology"/>
<dbReference type="Pfam" id="PF03073">
    <property type="entry name" value="TspO_MBR"/>
    <property type="match status" value="1"/>
</dbReference>
<name>A0AA44ZQV1_PSEA5</name>
<organism evidence="7 8">
    <name type="scientific">Pseudonocardia alni</name>
    <name type="common">Amycolata alni</name>
    <dbReference type="NCBI Taxonomy" id="33907"/>
    <lineage>
        <taxon>Bacteria</taxon>
        <taxon>Bacillati</taxon>
        <taxon>Actinomycetota</taxon>
        <taxon>Actinomycetes</taxon>
        <taxon>Pseudonocardiales</taxon>
        <taxon>Pseudonocardiaceae</taxon>
        <taxon>Pseudonocardia</taxon>
    </lineage>
</organism>
<reference evidence="7 8" key="1">
    <citation type="submission" date="2017-11" db="EMBL/GenBank/DDBJ databases">
        <title>Sequencing the genomes of 1000 actinobacteria strains.</title>
        <authorList>
            <person name="Klenk H.-P."/>
        </authorList>
    </citation>
    <scope>NUCLEOTIDE SEQUENCE [LARGE SCALE GENOMIC DNA]</scope>
    <source>
        <strain evidence="7 8">DSM 44104</strain>
    </source>
</reference>
<comment type="subcellular location">
    <subcellularLocation>
        <location evidence="1">Membrane</location>
        <topology evidence="1">Multi-pass membrane protein</topology>
    </subcellularLocation>
</comment>
<feature type="transmembrane region" description="Helical" evidence="6">
    <location>
        <begin position="59"/>
        <end position="82"/>
    </location>
</feature>
<evidence type="ECO:0000313" key="8">
    <source>
        <dbReference type="Proteomes" id="UP000232453"/>
    </source>
</evidence>
<dbReference type="RefSeq" id="WP_100879432.1">
    <property type="nucleotide sequence ID" value="NZ_JBICSI010000006.1"/>
</dbReference>
<evidence type="ECO:0000256" key="5">
    <source>
        <dbReference type="ARBA" id="ARBA00023136"/>
    </source>
</evidence>
<sequence>MASTTARAGRTAGPATGMDLARTWAVLAAAVLQAVAGSLGGSGTFGESQRVLSDRYPSLVTPATVAFSVWGLIYLALLVYAVYQSLPGQRSRPVHRATGWLFVATAALNAGWIVVFSQELLGTAQLLIVALLVTLAVVLHRLAAFPAEGVADRALLHGPLAFYTGWVSLATVAGFSVTLTYWGAPLGPVTAAALLGAGVLAAGVAARRTTAALPYAATAAWALVWVAVESAAAGTVPVTVVAALGVGAVVVAAALRAREGLRPAFG</sequence>
<evidence type="ECO:0000256" key="1">
    <source>
        <dbReference type="ARBA" id="ARBA00004141"/>
    </source>
</evidence>
<feature type="transmembrane region" description="Helical" evidence="6">
    <location>
        <begin position="212"/>
        <end position="228"/>
    </location>
</feature>
<dbReference type="Gene3D" id="1.20.1260.100">
    <property type="entry name" value="TspO/MBR protein"/>
    <property type="match status" value="1"/>
</dbReference>